<evidence type="ECO:0000313" key="1">
    <source>
        <dbReference type="EMBL" id="PWL55797.1"/>
    </source>
</evidence>
<accession>A0A316MBC7</accession>
<evidence type="ECO:0000313" key="2">
    <source>
        <dbReference type="Proteomes" id="UP000246114"/>
    </source>
</evidence>
<dbReference type="AlphaFoldDB" id="A0A316MBC7"/>
<dbReference type="Proteomes" id="UP000246114">
    <property type="component" value="Unassembled WGS sequence"/>
</dbReference>
<dbReference type="EMBL" id="QAMZ01000003">
    <property type="protein sequence ID" value="PWL55797.1"/>
    <property type="molecule type" value="Genomic_DNA"/>
</dbReference>
<name>A0A316MBC7_9CLOT</name>
<reference evidence="1 2" key="1">
    <citation type="submission" date="2018-03" db="EMBL/GenBank/DDBJ databases">
        <title>The uncultured portion of the human microbiome is neutrally assembled.</title>
        <authorList>
            <person name="Jeraldo P."/>
            <person name="Boardman L."/>
            <person name="White B.A."/>
            <person name="Nelson H."/>
            <person name="Goldenfeld N."/>
            <person name="Chia N."/>
        </authorList>
    </citation>
    <scope>NUCLEOTIDE SEQUENCE [LARGE SCALE GENOMIC DNA]</scope>
    <source>
        <strain evidence="1">CIM:MAG 903</strain>
    </source>
</reference>
<gene>
    <name evidence="1" type="ORF">DBY38_00455</name>
</gene>
<protein>
    <submittedName>
        <fullName evidence="1">Uncharacterized protein</fullName>
    </submittedName>
</protein>
<organism evidence="1 2">
    <name type="scientific">Clostridium cadaveris</name>
    <dbReference type="NCBI Taxonomy" id="1529"/>
    <lineage>
        <taxon>Bacteria</taxon>
        <taxon>Bacillati</taxon>
        <taxon>Bacillota</taxon>
        <taxon>Clostridia</taxon>
        <taxon>Eubacteriales</taxon>
        <taxon>Clostridiaceae</taxon>
        <taxon>Clostridium</taxon>
    </lineage>
</organism>
<proteinExistence type="predicted"/>
<sequence length="96" mass="10658">MEGRYNIVIEAPRRKEPGTVIFMVKGNILRGTVTAMGITSRFSDGKIDGDEFEFSGEVKLLMKKTPYVVRGRVDGDVLTAVAYSKFGTFDVKGTKY</sequence>
<comment type="caution">
    <text evidence="1">The sequence shown here is derived from an EMBL/GenBank/DDBJ whole genome shotgun (WGS) entry which is preliminary data.</text>
</comment>